<sequence>MRIAVNTIFLQKNNLEGYGYFVQEIFSRLAKQFPQHEFVFIFDREYDEQFIFSSNITPIVVAPKARHALSFKYWYDVKLPLALRSIKPDVLIQPYGFCSLTTNIPQVLVVHDLAFKHYPQFIPKHHLYYYRAYTKKFLNKATAIATVSEYSKNDIVQQYKIAPEKINVVYSAAKNIFKPIDISSQQKTKEKYSDGKEYFLFVGGIHPRKNLMTLLKAFSLFKKWQRSNMKLLVAGRLAWQYDDVVEKLKTYKYRDDVVLLNYLPEEELANITASAYAMLFPSLFEGFGVPVIEAMQCAVPVITSNVSSLPEIAGGAALYANPIDADAIAKQMLQLYKDESLRNKLIEEGKLQAVKFSWNKTAELMWEVIEKTKI</sequence>
<dbReference type="CDD" id="cd03809">
    <property type="entry name" value="GT4_MtfB-like"/>
    <property type="match status" value="1"/>
</dbReference>
<evidence type="ECO:0000313" key="4">
    <source>
        <dbReference type="EMBL" id="OIR05007.1"/>
    </source>
</evidence>
<proteinExistence type="predicted"/>
<dbReference type="Gene3D" id="3.40.50.2000">
    <property type="entry name" value="Glycogen Phosphorylase B"/>
    <property type="match status" value="2"/>
</dbReference>
<dbReference type="AlphaFoldDB" id="A0A1J5S9J2"/>
<dbReference type="PANTHER" id="PTHR46401">
    <property type="entry name" value="GLYCOSYLTRANSFERASE WBBK-RELATED"/>
    <property type="match status" value="1"/>
</dbReference>
<keyword evidence="4" id="KW-0328">Glycosyltransferase</keyword>
<dbReference type="EMBL" id="MLJW01000053">
    <property type="protein sequence ID" value="OIR05007.1"/>
    <property type="molecule type" value="Genomic_DNA"/>
</dbReference>
<accession>A0A1J5S9J2</accession>
<gene>
    <name evidence="4" type="primary">mshA_10</name>
    <name evidence="4" type="ORF">GALL_128230</name>
</gene>
<evidence type="ECO:0000259" key="3">
    <source>
        <dbReference type="Pfam" id="PF13439"/>
    </source>
</evidence>
<dbReference type="GO" id="GO:0102710">
    <property type="term" value="F:D-inositol-3-phosphate glycosyltransferase activity"/>
    <property type="evidence" value="ECO:0007669"/>
    <property type="project" value="UniProtKB-EC"/>
</dbReference>
<organism evidence="4">
    <name type="scientific">mine drainage metagenome</name>
    <dbReference type="NCBI Taxonomy" id="410659"/>
    <lineage>
        <taxon>unclassified sequences</taxon>
        <taxon>metagenomes</taxon>
        <taxon>ecological metagenomes</taxon>
    </lineage>
</organism>
<reference evidence="4" key="1">
    <citation type="submission" date="2016-10" db="EMBL/GenBank/DDBJ databases">
        <title>Sequence of Gallionella enrichment culture.</title>
        <authorList>
            <person name="Poehlein A."/>
            <person name="Muehling M."/>
            <person name="Daniel R."/>
        </authorList>
    </citation>
    <scope>NUCLEOTIDE SEQUENCE</scope>
</reference>
<dbReference type="Pfam" id="PF13439">
    <property type="entry name" value="Glyco_transf_4"/>
    <property type="match status" value="1"/>
</dbReference>
<evidence type="ECO:0000259" key="2">
    <source>
        <dbReference type="Pfam" id="PF00534"/>
    </source>
</evidence>
<dbReference type="PANTHER" id="PTHR46401:SF2">
    <property type="entry name" value="GLYCOSYLTRANSFERASE WBBK-RELATED"/>
    <property type="match status" value="1"/>
</dbReference>
<protein>
    <submittedName>
        <fullName evidence="4">D-inositol 3-phosphate glycosyltransferase</fullName>
        <ecNumber evidence="4">2.4.1.250</ecNumber>
    </submittedName>
</protein>
<comment type="caution">
    <text evidence="4">The sequence shown here is derived from an EMBL/GenBank/DDBJ whole genome shotgun (WGS) entry which is preliminary data.</text>
</comment>
<dbReference type="InterPro" id="IPR028098">
    <property type="entry name" value="Glyco_trans_4-like_N"/>
</dbReference>
<name>A0A1J5S9J2_9ZZZZ</name>
<feature type="domain" description="Glycosyltransferase subfamily 4-like N-terminal" evidence="3">
    <location>
        <begin position="23"/>
        <end position="170"/>
    </location>
</feature>
<dbReference type="SUPFAM" id="SSF53756">
    <property type="entry name" value="UDP-Glycosyltransferase/glycogen phosphorylase"/>
    <property type="match status" value="1"/>
</dbReference>
<dbReference type="EC" id="2.4.1.250" evidence="4"/>
<dbReference type="InterPro" id="IPR001296">
    <property type="entry name" value="Glyco_trans_1"/>
</dbReference>
<feature type="domain" description="Glycosyl transferase family 1" evidence="2">
    <location>
        <begin position="186"/>
        <end position="350"/>
    </location>
</feature>
<keyword evidence="1 4" id="KW-0808">Transferase</keyword>
<evidence type="ECO:0000256" key="1">
    <source>
        <dbReference type="ARBA" id="ARBA00022679"/>
    </source>
</evidence>
<dbReference type="FunFam" id="3.40.50.2000:FF:000119">
    <property type="entry name" value="Glycosyl transferase group 1"/>
    <property type="match status" value="1"/>
</dbReference>
<dbReference type="Pfam" id="PF00534">
    <property type="entry name" value="Glycos_transf_1"/>
    <property type="match status" value="1"/>
</dbReference>